<keyword evidence="5" id="KW-1185">Reference proteome</keyword>
<evidence type="ECO:0000259" key="3">
    <source>
        <dbReference type="Pfam" id="PF03061"/>
    </source>
</evidence>
<evidence type="ECO:0000256" key="1">
    <source>
        <dbReference type="ARBA" id="ARBA00008324"/>
    </source>
</evidence>
<feature type="domain" description="Thioesterase" evidence="3">
    <location>
        <begin position="81"/>
        <end position="160"/>
    </location>
</feature>
<dbReference type="InterPro" id="IPR029069">
    <property type="entry name" value="HotDog_dom_sf"/>
</dbReference>
<proteinExistence type="inferred from homology"/>
<protein>
    <submittedName>
        <fullName evidence="4">HotDog domain-containing protein</fullName>
    </submittedName>
</protein>
<sequence length="178" mass="19559">MASPAEKTQDNTDAYLGMTGEDRVRTLMSQFARKVQDPDEKEWTQYLFPWLEVHAVSAPDAAIPSVTFKFTVQPQHCNRLNNLHGGCTATIFDFCTSTPLALVSKPGFWSFLGVSRTLSTTYLRPAPSGTEVLVHCEILQIGKRLCTLRGTMTRKSDGVVVAVCEHGKVNTDPGVGKI</sequence>
<keyword evidence="2" id="KW-0378">Hydrolase</keyword>
<evidence type="ECO:0000313" key="5">
    <source>
        <dbReference type="Proteomes" id="UP001303889"/>
    </source>
</evidence>
<reference evidence="4" key="1">
    <citation type="journal article" date="2023" name="Mol. Phylogenet. Evol.">
        <title>Genome-scale phylogeny and comparative genomics of the fungal order Sordariales.</title>
        <authorList>
            <person name="Hensen N."/>
            <person name="Bonometti L."/>
            <person name="Westerberg I."/>
            <person name="Brannstrom I.O."/>
            <person name="Guillou S."/>
            <person name="Cros-Aarteil S."/>
            <person name="Calhoun S."/>
            <person name="Haridas S."/>
            <person name="Kuo A."/>
            <person name="Mondo S."/>
            <person name="Pangilinan J."/>
            <person name="Riley R."/>
            <person name="LaButti K."/>
            <person name="Andreopoulos B."/>
            <person name="Lipzen A."/>
            <person name="Chen C."/>
            <person name="Yan M."/>
            <person name="Daum C."/>
            <person name="Ng V."/>
            <person name="Clum A."/>
            <person name="Steindorff A."/>
            <person name="Ohm R.A."/>
            <person name="Martin F."/>
            <person name="Silar P."/>
            <person name="Natvig D.O."/>
            <person name="Lalanne C."/>
            <person name="Gautier V."/>
            <person name="Ament-Velasquez S.L."/>
            <person name="Kruys A."/>
            <person name="Hutchinson M.I."/>
            <person name="Powell A.J."/>
            <person name="Barry K."/>
            <person name="Miller A.N."/>
            <person name="Grigoriev I.V."/>
            <person name="Debuchy R."/>
            <person name="Gladieux P."/>
            <person name="Hiltunen Thoren M."/>
            <person name="Johannesson H."/>
        </authorList>
    </citation>
    <scope>NUCLEOTIDE SEQUENCE</scope>
    <source>
        <strain evidence="4">CBS 103.79</strain>
    </source>
</reference>
<evidence type="ECO:0000313" key="4">
    <source>
        <dbReference type="EMBL" id="KAK3900136.1"/>
    </source>
</evidence>
<dbReference type="InterPro" id="IPR039298">
    <property type="entry name" value="ACOT13"/>
</dbReference>
<dbReference type="InterPro" id="IPR006683">
    <property type="entry name" value="Thioestr_dom"/>
</dbReference>
<dbReference type="EMBL" id="MU855702">
    <property type="protein sequence ID" value="KAK3900136.1"/>
    <property type="molecule type" value="Genomic_DNA"/>
</dbReference>
<dbReference type="PANTHER" id="PTHR21660">
    <property type="entry name" value="THIOESTERASE SUPERFAMILY MEMBER-RELATED"/>
    <property type="match status" value="1"/>
</dbReference>
<dbReference type="CDD" id="cd03443">
    <property type="entry name" value="PaaI_thioesterase"/>
    <property type="match status" value="1"/>
</dbReference>
<comment type="caution">
    <text evidence="4">The sequence shown here is derived from an EMBL/GenBank/DDBJ whole genome shotgun (WGS) entry which is preliminary data.</text>
</comment>
<reference evidence="4" key="2">
    <citation type="submission" date="2023-05" db="EMBL/GenBank/DDBJ databases">
        <authorList>
            <consortium name="Lawrence Berkeley National Laboratory"/>
            <person name="Steindorff A."/>
            <person name="Hensen N."/>
            <person name="Bonometti L."/>
            <person name="Westerberg I."/>
            <person name="Brannstrom I.O."/>
            <person name="Guillou S."/>
            <person name="Cros-Aarteil S."/>
            <person name="Calhoun S."/>
            <person name="Haridas S."/>
            <person name="Kuo A."/>
            <person name="Mondo S."/>
            <person name="Pangilinan J."/>
            <person name="Riley R."/>
            <person name="Labutti K."/>
            <person name="Andreopoulos B."/>
            <person name="Lipzen A."/>
            <person name="Chen C."/>
            <person name="Yanf M."/>
            <person name="Daum C."/>
            <person name="Ng V."/>
            <person name="Clum A."/>
            <person name="Ohm R."/>
            <person name="Martin F."/>
            <person name="Silar P."/>
            <person name="Natvig D."/>
            <person name="Lalanne C."/>
            <person name="Gautier V."/>
            <person name="Ament-Velasquez S.L."/>
            <person name="Kruys A."/>
            <person name="Hutchinson M.I."/>
            <person name="Powell A.J."/>
            <person name="Barry K."/>
            <person name="Miller A.N."/>
            <person name="Grigoriev I.V."/>
            <person name="Debuchy R."/>
            <person name="Gladieux P."/>
            <person name="Thoren M.H."/>
            <person name="Johannesson H."/>
        </authorList>
    </citation>
    <scope>NUCLEOTIDE SEQUENCE</scope>
    <source>
        <strain evidence="4">CBS 103.79</strain>
    </source>
</reference>
<organism evidence="4 5">
    <name type="scientific">Staphylotrichum tortipilum</name>
    <dbReference type="NCBI Taxonomy" id="2831512"/>
    <lineage>
        <taxon>Eukaryota</taxon>
        <taxon>Fungi</taxon>
        <taxon>Dikarya</taxon>
        <taxon>Ascomycota</taxon>
        <taxon>Pezizomycotina</taxon>
        <taxon>Sordariomycetes</taxon>
        <taxon>Sordariomycetidae</taxon>
        <taxon>Sordariales</taxon>
        <taxon>Chaetomiaceae</taxon>
        <taxon>Staphylotrichum</taxon>
    </lineage>
</organism>
<dbReference type="Pfam" id="PF03061">
    <property type="entry name" value="4HBT"/>
    <property type="match status" value="1"/>
</dbReference>
<dbReference type="Gene3D" id="3.10.129.10">
    <property type="entry name" value="Hotdog Thioesterase"/>
    <property type="match status" value="1"/>
</dbReference>
<dbReference type="Proteomes" id="UP001303889">
    <property type="component" value="Unassembled WGS sequence"/>
</dbReference>
<dbReference type="GO" id="GO:0047617">
    <property type="term" value="F:fatty acyl-CoA hydrolase activity"/>
    <property type="evidence" value="ECO:0007669"/>
    <property type="project" value="InterPro"/>
</dbReference>
<gene>
    <name evidence="4" type="ORF">C8A05DRAFT_45954</name>
</gene>
<comment type="similarity">
    <text evidence="1">Belongs to the thioesterase PaaI family.</text>
</comment>
<dbReference type="PANTHER" id="PTHR21660:SF1">
    <property type="entry name" value="ACYL-COENZYME A THIOESTERASE 13"/>
    <property type="match status" value="1"/>
</dbReference>
<name>A0AAN6MFZ8_9PEZI</name>
<evidence type="ECO:0000256" key="2">
    <source>
        <dbReference type="ARBA" id="ARBA00022801"/>
    </source>
</evidence>
<dbReference type="AlphaFoldDB" id="A0AAN6MFZ8"/>
<accession>A0AAN6MFZ8</accession>
<dbReference type="SUPFAM" id="SSF54637">
    <property type="entry name" value="Thioesterase/thiol ester dehydrase-isomerase"/>
    <property type="match status" value="1"/>
</dbReference>